<dbReference type="AlphaFoldDB" id="A0A1G1KTM0"/>
<feature type="domain" description="Glycosyltransferase 2-like" evidence="1">
    <location>
        <begin position="25"/>
        <end position="161"/>
    </location>
</feature>
<evidence type="ECO:0000313" key="3">
    <source>
        <dbReference type="Proteomes" id="UP000178187"/>
    </source>
</evidence>
<dbReference type="PANTHER" id="PTHR48090:SF7">
    <property type="entry name" value="RFBJ PROTEIN"/>
    <property type="match status" value="1"/>
</dbReference>
<dbReference type="InterPro" id="IPR050256">
    <property type="entry name" value="Glycosyltransferase_2"/>
</dbReference>
<comment type="caution">
    <text evidence="2">The sequence shown here is derived from an EMBL/GenBank/DDBJ whole genome shotgun (WGS) entry which is preliminary data.</text>
</comment>
<evidence type="ECO:0000313" key="2">
    <source>
        <dbReference type="EMBL" id="OGW96314.1"/>
    </source>
</evidence>
<evidence type="ECO:0000259" key="1">
    <source>
        <dbReference type="Pfam" id="PF00535"/>
    </source>
</evidence>
<reference evidence="2 3" key="1">
    <citation type="journal article" date="2016" name="Nat. Commun.">
        <title>Thousands of microbial genomes shed light on interconnected biogeochemical processes in an aquifer system.</title>
        <authorList>
            <person name="Anantharaman K."/>
            <person name="Brown C.T."/>
            <person name="Hug L.A."/>
            <person name="Sharon I."/>
            <person name="Castelle C.J."/>
            <person name="Probst A.J."/>
            <person name="Thomas B.C."/>
            <person name="Singh A."/>
            <person name="Wilkins M.J."/>
            <person name="Karaoz U."/>
            <person name="Brodie E.L."/>
            <person name="Williams K.H."/>
            <person name="Hubbard S.S."/>
            <person name="Banfield J.F."/>
        </authorList>
    </citation>
    <scope>NUCLEOTIDE SEQUENCE [LARGE SCALE GENOMIC DNA]</scope>
</reference>
<organism evidence="2 3">
    <name type="scientific">Candidatus Danuiimicrobium aquiferis</name>
    <dbReference type="NCBI Taxonomy" id="1801832"/>
    <lineage>
        <taxon>Bacteria</taxon>
        <taxon>Pseudomonadati</taxon>
        <taxon>Candidatus Omnitrophota</taxon>
        <taxon>Candidatus Danuiimicrobium</taxon>
    </lineage>
</organism>
<proteinExistence type="predicted"/>
<accession>A0A1G1KTM0</accession>
<dbReference type="InterPro" id="IPR001173">
    <property type="entry name" value="Glyco_trans_2-like"/>
</dbReference>
<name>A0A1G1KTM0_9BACT</name>
<dbReference type="SUPFAM" id="SSF53448">
    <property type="entry name" value="Nucleotide-diphospho-sugar transferases"/>
    <property type="match status" value="1"/>
</dbReference>
<dbReference type="Proteomes" id="UP000178187">
    <property type="component" value="Unassembled WGS sequence"/>
</dbReference>
<dbReference type="InterPro" id="IPR029044">
    <property type="entry name" value="Nucleotide-diphossugar_trans"/>
</dbReference>
<dbReference type="PANTHER" id="PTHR48090">
    <property type="entry name" value="UNDECAPRENYL-PHOSPHATE 4-DEOXY-4-FORMAMIDO-L-ARABINOSE TRANSFERASE-RELATED"/>
    <property type="match status" value="1"/>
</dbReference>
<gene>
    <name evidence="2" type="ORF">A3G33_03140</name>
</gene>
<sequence length="257" mass="30161">MLKNFCYEPFIRVIKMNMANIPDISVVILCYQTGHRIHGFLKKVIHNLETITTNWEIVLVGNYIEGRNDDTPLVVKEIAIKNSKIKAVALPKQGWMGWDARTGLDQCTGKTIAFIDGDEQMNAEDIVKAYKLLIDFQLDIVKPYRKTRDDSWIRRVNSYIFNVIYNILFPGYLVLDVNSKPKIFTDKAFKQLDLKSDDWFLDAEIMIHARRLGLRFFEFPTSFQRAIYRKSFVRFSAALEFIFNLLKARIREYTIKR</sequence>
<dbReference type="EMBL" id="MHFR01000051">
    <property type="protein sequence ID" value="OGW96314.1"/>
    <property type="molecule type" value="Genomic_DNA"/>
</dbReference>
<protein>
    <recommendedName>
        <fullName evidence="1">Glycosyltransferase 2-like domain-containing protein</fullName>
    </recommendedName>
</protein>
<dbReference type="Pfam" id="PF00535">
    <property type="entry name" value="Glycos_transf_2"/>
    <property type="match status" value="1"/>
</dbReference>
<dbReference type="Gene3D" id="3.90.550.10">
    <property type="entry name" value="Spore Coat Polysaccharide Biosynthesis Protein SpsA, Chain A"/>
    <property type="match status" value="1"/>
</dbReference>